<keyword evidence="3" id="KW-1185">Reference proteome</keyword>
<reference evidence="2 3" key="1">
    <citation type="submission" date="2021-05" db="EMBL/GenBank/DDBJ databases">
        <title>The draft genome of Geobacter pelophilus DSM 12255.</title>
        <authorList>
            <person name="Xu Z."/>
            <person name="Masuda Y."/>
            <person name="Itoh H."/>
            <person name="Senoo K."/>
        </authorList>
    </citation>
    <scope>NUCLEOTIDE SEQUENCE [LARGE SCALE GENOMIC DNA]</scope>
    <source>
        <strain evidence="2 3">DSM 12255</strain>
    </source>
</reference>
<dbReference type="EMBL" id="JAHCVJ010000003">
    <property type="protein sequence ID" value="MBT0664598.1"/>
    <property type="molecule type" value="Genomic_DNA"/>
</dbReference>
<sequence>MNLPPFIANNLLLKIVSVVMASLFWLYVMAGKDAELRVQVPVVLVNLGNNLTIVDKPPVSLDVELHGSRLALLALRKESLRLVLDMDGVKEGSVSFSNLDKALIADSRVRVTRISPAHIELTLAKVAD</sequence>
<dbReference type="AlphaFoldDB" id="A0AAW4L6D9"/>
<gene>
    <name evidence="2" type="ORF">KI809_09835</name>
</gene>
<evidence type="ECO:0000313" key="2">
    <source>
        <dbReference type="EMBL" id="MBT0664598.1"/>
    </source>
</evidence>
<proteinExistence type="predicted"/>
<feature type="transmembrane region" description="Helical" evidence="1">
    <location>
        <begin position="6"/>
        <end position="28"/>
    </location>
</feature>
<protein>
    <recommendedName>
        <fullName evidence="4">YbbR-like protein</fullName>
    </recommendedName>
</protein>
<dbReference type="Gene3D" id="2.170.120.30">
    <property type="match status" value="1"/>
</dbReference>
<dbReference type="Proteomes" id="UP000811899">
    <property type="component" value="Unassembled WGS sequence"/>
</dbReference>
<comment type="caution">
    <text evidence="2">The sequence shown here is derived from an EMBL/GenBank/DDBJ whole genome shotgun (WGS) entry which is preliminary data.</text>
</comment>
<dbReference type="InterPro" id="IPR053154">
    <property type="entry name" value="c-di-AMP_regulator"/>
</dbReference>
<organism evidence="2 3">
    <name type="scientific">Geoanaerobacter pelophilus</name>
    <dbReference type="NCBI Taxonomy" id="60036"/>
    <lineage>
        <taxon>Bacteria</taxon>
        <taxon>Pseudomonadati</taxon>
        <taxon>Thermodesulfobacteriota</taxon>
        <taxon>Desulfuromonadia</taxon>
        <taxon>Geobacterales</taxon>
        <taxon>Geobacteraceae</taxon>
        <taxon>Geoanaerobacter</taxon>
    </lineage>
</organism>
<dbReference type="PANTHER" id="PTHR37804">
    <property type="entry name" value="CDAA REGULATORY PROTEIN CDAR"/>
    <property type="match status" value="1"/>
</dbReference>
<keyword evidence="1" id="KW-0812">Transmembrane</keyword>
<accession>A0AAW4L6D9</accession>
<evidence type="ECO:0008006" key="4">
    <source>
        <dbReference type="Google" id="ProtNLM"/>
    </source>
</evidence>
<keyword evidence="1" id="KW-0472">Membrane</keyword>
<name>A0AAW4L6D9_9BACT</name>
<evidence type="ECO:0000313" key="3">
    <source>
        <dbReference type="Proteomes" id="UP000811899"/>
    </source>
</evidence>
<evidence type="ECO:0000256" key="1">
    <source>
        <dbReference type="SAM" id="Phobius"/>
    </source>
</evidence>
<dbReference type="PANTHER" id="PTHR37804:SF1">
    <property type="entry name" value="CDAA REGULATORY PROTEIN CDAR"/>
    <property type="match status" value="1"/>
</dbReference>
<dbReference type="RefSeq" id="WP_214171357.1">
    <property type="nucleotide sequence ID" value="NZ_JAHCVJ010000003.1"/>
</dbReference>
<keyword evidence="1" id="KW-1133">Transmembrane helix</keyword>